<comment type="caution">
    <text evidence="1">The sequence shown here is derived from an EMBL/GenBank/DDBJ whole genome shotgun (WGS) entry which is preliminary data.</text>
</comment>
<protein>
    <submittedName>
        <fullName evidence="1">Uncharacterized protein</fullName>
    </submittedName>
</protein>
<organism evidence="1">
    <name type="scientific">marine sediment metagenome</name>
    <dbReference type="NCBI Taxonomy" id="412755"/>
    <lineage>
        <taxon>unclassified sequences</taxon>
        <taxon>metagenomes</taxon>
        <taxon>ecological metagenomes</taxon>
    </lineage>
</organism>
<reference evidence="1" key="1">
    <citation type="journal article" date="2015" name="Nature">
        <title>Complex archaea that bridge the gap between prokaryotes and eukaryotes.</title>
        <authorList>
            <person name="Spang A."/>
            <person name="Saw J.H."/>
            <person name="Jorgensen S.L."/>
            <person name="Zaremba-Niedzwiedzka K."/>
            <person name="Martijn J."/>
            <person name="Lind A.E."/>
            <person name="van Eijk R."/>
            <person name="Schleper C."/>
            <person name="Guy L."/>
            <person name="Ettema T.J."/>
        </authorList>
    </citation>
    <scope>NUCLEOTIDE SEQUENCE</scope>
</reference>
<proteinExistence type="predicted"/>
<accession>A0A0F9PCK6</accession>
<evidence type="ECO:0000313" key="1">
    <source>
        <dbReference type="EMBL" id="KKN22237.1"/>
    </source>
</evidence>
<dbReference type="EMBL" id="LAZR01003080">
    <property type="protein sequence ID" value="KKN22237.1"/>
    <property type="molecule type" value="Genomic_DNA"/>
</dbReference>
<dbReference type="AlphaFoldDB" id="A0A0F9PCK6"/>
<gene>
    <name evidence="1" type="ORF">LCGC14_0917380</name>
</gene>
<sequence length="58" mass="6552">MNREKPSGEAYDEFVIFYNDATSKGKRELANGYNTTVSTLANWIHQGDTGIEEPQEEV</sequence>
<name>A0A0F9PCK6_9ZZZZ</name>